<evidence type="ECO:0000256" key="3">
    <source>
        <dbReference type="ARBA" id="ARBA00022475"/>
    </source>
</evidence>
<dbReference type="EMBL" id="BAAAUV010000004">
    <property type="protein sequence ID" value="GAA3204053.1"/>
    <property type="molecule type" value="Genomic_DNA"/>
</dbReference>
<comment type="similarity">
    <text evidence="2 14">Belongs to the peptidase M50B family.</text>
</comment>
<evidence type="ECO:0000313" key="17">
    <source>
        <dbReference type="Proteomes" id="UP001501237"/>
    </source>
</evidence>
<feature type="transmembrane region" description="Helical" evidence="14">
    <location>
        <begin position="213"/>
        <end position="233"/>
    </location>
</feature>
<feature type="transmembrane region" description="Helical" evidence="14">
    <location>
        <begin position="12"/>
        <end position="38"/>
    </location>
</feature>
<evidence type="ECO:0000256" key="5">
    <source>
        <dbReference type="ARBA" id="ARBA00022692"/>
    </source>
</evidence>
<evidence type="ECO:0000256" key="13">
    <source>
        <dbReference type="ARBA" id="ARBA00023136"/>
    </source>
</evidence>
<dbReference type="Pfam" id="PF02163">
    <property type="entry name" value="Peptidase_M50"/>
    <property type="match status" value="2"/>
</dbReference>
<keyword evidence="10 14" id="KW-1133">Transmembrane helix</keyword>
<evidence type="ECO:0000256" key="1">
    <source>
        <dbReference type="ARBA" id="ARBA00004651"/>
    </source>
</evidence>
<evidence type="ECO:0000256" key="10">
    <source>
        <dbReference type="ARBA" id="ARBA00022989"/>
    </source>
</evidence>
<keyword evidence="12" id="KW-0129">CBS domain</keyword>
<evidence type="ECO:0000256" key="11">
    <source>
        <dbReference type="ARBA" id="ARBA00023049"/>
    </source>
</evidence>
<accession>A0ABP6Q5F1</accession>
<protein>
    <recommendedName>
        <fullName evidence="14">Zinc metalloprotease</fullName>
    </recommendedName>
</protein>
<dbReference type="RefSeq" id="WP_344824721.1">
    <property type="nucleotide sequence ID" value="NZ_BAAAUV010000004.1"/>
</dbReference>
<dbReference type="PANTHER" id="PTHR39188">
    <property type="entry name" value="MEMBRANE-ASSOCIATED ZINC METALLOPROTEASE M50B"/>
    <property type="match status" value="1"/>
</dbReference>
<dbReference type="CDD" id="cd06164">
    <property type="entry name" value="S2P-M50_SpoIVFB_CBS"/>
    <property type="match status" value="1"/>
</dbReference>
<feature type="domain" description="Peptidase M50" evidence="15">
    <location>
        <begin position="142"/>
        <end position="197"/>
    </location>
</feature>
<sequence length="372" mass="38488">MGNAAGRGPGLLIGRVLGVPVYVSWSWPIVALVITFVFREPAGQVASGAGAVAVAFSYAVLLYASVLVHEISHAAVARAFGLPVRSIVLHVLGGVTQIDRESRSPGRSFLVAAAGPAMSLLLGLAGLAVLALTDLPPVPDLLVQALTVANLIVGVFNLLPGLPLDGGYLVRAVVWKITGRDRDGTIAAAHVGRVLAIGLLVAGTWLATRGAPGTNWIMVAWAAFLASFIWIGATQAIRVERVRDRIPLLHARRIGRRAVAVPGETPLARALEIAREAQAGAVVIVGHDGTPTGLVSEAAVHAVPEARSPWTSAADVARTLGADSTIDADLSGEDLIVAVRRAAAGELLLLETTGEIYGVLAAADVDRLLSRA</sequence>
<evidence type="ECO:0000313" key="16">
    <source>
        <dbReference type="EMBL" id="GAA3204053.1"/>
    </source>
</evidence>
<keyword evidence="6 14" id="KW-0479">Metal-binding</keyword>
<dbReference type="InterPro" id="IPR016483">
    <property type="entry name" value="UCP006404_Pept_M50_CBS"/>
</dbReference>
<comment type="cofactor">
    <cofactor evidence="14">
        <name>Zn(2+)</name>
        <dbReference type="ChEBI" id="CHEBI:29105"/>
    </cofactor>
    <text evidence="14">Binds 1 zinc ion per subunit.</text>
</comment>
<organism evidence="16 17">
    <name type="scientific">Actinocorallia longicatena</name>
    <dbReference type="NCBI Taxonomy" id="111803"/>
    <lineage>
        <taxon>Bacteria</taxon>
        <taxon>Bacillati</taxon>
        <taxon>Actinomycetota</taxon>
        <taxon>Actinomycetes</taxon>
        <taxon>Streptosporangiales</taxon>
        <taxon>Thermomonosporaceae</taxon>
        <taxon>Actinocorallia</taxon>
    </lineage>
</organism>
<keyword evidence="17" id="KW-1185">Reference proteome</keyword>
<keyword evidence="5 14" id="KW-0812">Transmembrane</keyword>
<feature type="transmembrane region" description="Helical" evidence="14">
    <location>
        <begin position="142"/>
        <end position="164"/>
    </location>
</feature>
<keyword evidence="11 14" id="KW-0482">Metalloprotease</keyword>
<keyword evidence="8 14" id="KW-0378">Hydrolase</keyword>
<reference evidence="17" key="1">
    <citation type="journal article" date="2019" name="Int. J. Syst. Evol. Microbiol.">
        <title>The Global Catalogue of Microorganisms (GCM) 10K type strain sequencing project: providing services to taxonomists for standard genome sequencing and annotation.</title>
        <authorList>
            <consortium name="The Broad Institute Genomics Platform"/>
            <consortium name="The Broad Institute Genome Sequencing Center for Infectious Disease"/>
            <person name="Wu L."/>
            <person name="Ma J."/>
        </authorList>
    </citation>
    <scope>NUCLEOTIDE SEQUENCE [LARGE SCALE GENOMIC DNA]</scope>
    <source>
        <strain evidence="17">JCM 9377</strain>
    </source>
</reference>
<dbReference type="PANTHER" id="PTHR39188:SF3">
    <property type="entry name" value="STAGE IV SPORULATION PROTEIN FB"/>
    <property type="match status" value="1"/>
</dbReference>
<evidence type="ECO:0000256" key="2">
    <source>
        <dbReference type="ARBA" id="ARBA00007931"/>
    </source>
</evidence>
<keyword evidence="13 14" id="KW-0472">Membrane</keyword>
<keyword evidence="4 14" id="KW-0645">Protease</keyword>
<proteinExistence type="inferred from homology"/>
<feature type="transmembrane region" description="Helical" evidence="14">
    <location>
        <begin position="185"/>
        <end position="207"/>
    </location>
</feature>
<gene>
    <name evidence="16" type="ORF">GCM10010468_18420</name>
</gene>
<dbReference type="Proteomes" id="UP001501237">
    <property type="component" value="Unassembled WGS sequence"/>
</dbReference>
<evidence type="ECO:0000259" key="15">
    <source>
        <dbReference type="Pfam" id="PF02163"/>
    </source>
</evidence>
<evidence type="ECO:0000256" key="6">
    <source>
        <dbReference type="ARBA" id="ARBA00022723"/>
    </source>
</evidence>
<evidence type="ECO:0000256" key="4">
    <source>
        <dbReference type="ARBA" id="ARBA00022670"/>
    </source>
</evidence>
<name>A0ABP6Q5F1_9ACTN</name>
<feature type="transmembrane region" description="Helical" evidence="14">
    <location>
        <begin position="108"/>
        <end position="130"/>
    </location>
</feature>
<evidence type="ECO:0000256" key="12">
    <source>
        <dbReference type="ARBA" id="ARBA00023122"/>
    </source>
</evidence>
<dbReference type="SUPFAM" id="SSF54631">
    <property type="entry name" value="CBS-domain pair"/>
    <property type="match status" value="1"/>
</dbReference>
<keyword evidence="7" id="KW-0677">Repeat</keyword>
<evidence type="ECO:0000256" key="8">
    <source>
        <dbReference type="ARBA" id="ARBA00022801"/>
    </source>
</evidence>
<dbReference type="InterPro" id="IPR046342">
    <property type="entry name" value="CBS_dom_sf"/>
</dbReference>
<evidence type="ECO:0000256" key="9">
    <source>
        <dbReference type="ARBA" id="ARBA00022833"/>
    </source>
</evidence>
<dbReference type="PIRSF" id="PIRSF006404">
    <property type="entry name" value="UCP006404_Pept_M50_CBS"/>
    <property type="match status" value="1"/>
</dbReference>
<dbReference type="Gene3D" id="3.10.580.10">
    <property type="entry name" value="CBS-domain"/>
    <property type="match status" value="1"/>
</dbReference>
<evidence type="ECO:0000256" key="14">
    <source>
        <dbReference type="PIRNR" id="PIRNR006404"/>
    </source>
</evidence>
<evidence type="ECO:0000256" key="7">
    <source>
        <dbReference type="ARBA" id="ARBA00022737"/>
    </source>
</evidence>
<feature type="transmembrane region" description="Helical" evidence="14">
    <location>
        <begin position="45"/>
        <end position="64"/>
    </location>
</feature>
<comment type="caution">
    <text evidence="16">The sequence shown here is derived from an EMBL/GenBank/DDBJ whole genome shotgun (WGS) entry which is preliminary data.</text>
</comment>
<keyword evidence="3 14" id="KW-1003">Cell membrane</keyword>
<dbReference type="InterPro" id="IPR008915">
    <property type="entry name" value="Peptidase_M50"/>
</dbReference>
<feature type="domain" description="Peptidase M50" evidence="15">
    <location>
        <begin position="58"/>
        <end position="131"/>
    </location>
</feature>
<comment type="subcellular location">
    <subcellularLocation>
        <location evidence="1 14">Cell membrane</location>
        <topology evidence="1 14">Multi-pass membrane protein</topology>
    </subcellularLocation>
</comment>
<keyword evidence="9 14" id="KW-0862">Zinc</keyword>